<evidence type="ECO:0000256" key="1">
    <source>
        <dbReference type="PROSITE-ProRule" id="PRU00076"/>
    </source>
</evidence>
<dbReference type="InterPro" id="IPR050906">
    <property type="entry name" value="Notch_signaling"/>
</dbReference>
<keyword evidence="1" id="KW-0245">EGF-like domain</keyword>
<dbReference type="PROSITE" id="PS01186">
    <property type="entry name" value="EGF_2"/>
    <property type="match status" value="2"/>
</dbReference>
<keyword evidence="1" id="KW-1015">Disulfide bond</keyword>
<evidence type="ECO:0000313" key="3">
    <source>
        <dbReference type="EnsemblMetazoa" id="PPA02705.1"/>
    </source>
</evidence>
<accession>A0A8R1Y5W4</accession>
<dbReference type="Gene3D" id="2.10.25.10">
    <property type="entry name" value="Laminin"/>
    <property type="match status" value="2"/>
</dbReference>
<gene>
    <name evidence="3" type="primary">WBGene00092259</name>
</gene>
<organism evidence="3 4">
    <name type="scientific">Pristionchus pacificus</name>
    <name type="common">Parasitic nematode worm</name>
    <dbReference type="NCBI Taxonomy" id="54126"/>
    <lineage>
        <taxon>Eukaryota</taxon>
        <taxon>Metazoa</taxon>
        <taxon>Ecdysozoa</taxon>
        <taxon>Nematoda</taxon>
        <taxon>Chromadorea</taxon>
        <taxon>Rhabditida</taxon>
        <taxon>Rhabditina</taxon>
        <taxon>Diplogasteromorpha</taxon>
        <taxon>Diplogasteroidea</taxon>
        <taxon>Neodiplogasteridae</taxon>
        <taxon>Pristionchus</taxon>
    </lineage>
</organism>
<dbReference type="OrthoDB" id="283575at2759"/>
<feature type="region of interest" description="Disordered" evidence="2">
    <location>
        <begin position="36"/>
        <end position="66"/>
    </location>
</feature>
<protein>
    <submittedName>
        <fullName evidence="3">Uncharacterized protein</fullName>
    </submittedName>
</protein>
<dbReference type="SUPFAM" id="SSF57196">
    <property type="entry name" value="EGF/Laminin"/>
    <property type="match status" value="1"/>
</dbReference>
<dbReference type="PANTHER" id="PTHR24044:SF502">
    <property type="entry name" value="ANTERIOR PHARYNX IN EXCESS PROTEIN 1-RELATED"/>
    <property type="match status" value="1"/>
</dbReference>
<evidence type="ECO:0000256" key="2">
    <source>
        <dbReference type="SAM" id="MobiDB-lite"/>
    </source>
</evidence>
<proteinExistence type="predicted"/>
<dbReference type="EnsemblMetazoa" id="PPA02705.1">
    <property type="protein sequence ID" value="PPA02705.1"/>
    <property type="gene ID" value="WBGene00092259"/>
</dbReference>
<feature type="disulfide bond" evidence="1">
    <location>
        <begin position="604"/>
        <end position="613"/>
    </location>
</feature>
<reference evidence="3" key="2">
    <citation type="submission" date="2022-06" db="UniProtKB">
        <authorList>
            <consortium name="EnsemblMetazoa"/>
        </authorList>
    </citation>
    <scope>IDENTIFICATION</scope>
    <source>
        <strain evidence="3">PS312</strain>
    </source>
</reference>
<name>A0A2A6C6B0_PRIPA</name>
<keyword evidence="4" id="KW-1185">Reference proteome</keyword>
<reference evidence="4" key="1">
    <citation type="journal article" date="2008" name="Nat. Genet.">
        <title>The Pristionchus pacificus genome provides a unique perspective on nematode lifestyle and parasitism.</title>
        <authorList>
            <person name="Dieterich C."/>
            <person name="Clifton S.W."/>
            <person name="Schuster L.N."/>
            <person name="Chinwalla A."/>
            <person name="Delehaunty K."/>
            <person name="Dinkelacker I."/>
            <person name="Fulton L."/>
            <person name="Fulton R."/>
            <person name="Godfrey J."/>
            <person name="Minx P."/>
            <person name="Mitreva M."/>
            <person name="Roeseler W."/>
            <person name="Tian H."/>
            <person name="Witte H."/>
            <person name="Yang S.P."/>
            <person name="Wilson R.K."/>
            <person name="Sommer R.J."/>
        </authorList>
    </citation>
    <scope>NUCLEOTIDE SEQUENCE [LARGE SCALE GENOMIC DNA]</scope>
    <source>
        <strain evidence="4">PS312</strain>
    </source>
</reference>
<dbReference type="PROSITE" id="PS50026">
    <property type="entry name" value="EGF_3"/>
    <property type="match status" value="3"/>
</dbReference>
<comment type="caution">
    <text evidence="1">Lacks conserved residue(s) required for the propagation of feature annotation.</text>
</comment>
<evidence type="ECO:0000313" key="4">
    <source>
        <dbReference type="Proteomes" id="UP000005239"/>
    </source>
</evidence>
<dbReference type="SMART" id="SM00181">
    <property type="entry name" value="EGF"/>
    <property type="match status" value="4"/>
</dbReference>
<sequence length="642" mass="71857">MIQVGDTRRVAQADGRGFSKLGMEESEANLRKYFQQATPEQHQHGRPSPKGSVENGKRAHNKFTKNEWNNIRTQFPSIRNERSVSNLSLSFNHVACPVYSLGSSRNDSGGAVQKPGRVQRQRHLLWHRPCFDGFVGARCAVKVGEVSQRSVETACDPSITCNGHGACSGPADAASCVCAPGYFGARCQIPMRNVLVRRALESRQLAAAPCDADVACNGNGACSGTINDSSCICNAGFIGARYAFSSKKTREPSNKERVDKKRQIEKIVCDSFSEVEIAESPHLASANNIMCKLRQLFAFLKHFFRAEKQEKVTLLRKASKKIKRTFSLGKPRPDDVDSYSHRETVVHRQKEALKMENELTINSPRMSGITFEPSSHRMPCAKQIVSKLKRFFRQEKDEETKLVKQRTPTVQMVKEPIPEDIQLRSYREAWQYQRDLVFQIFFILPLNQTDMPKIIDFVVIKMKRLISEDKSEEEDVPEKNPTTLVRAASRKAGSKESHCAIDIGIFAMHISLPVIILVLVVPTHEFPITEGPCGAHQRCNNHGVCTQFPEGLFCLCDAEWVGVRCQIAREKFLNGTADEPCENFMDCNDHGFCSGHGKNLQCNCFDGWFGVRCQIPMDRIGSVALMILALITPTLEHPVGPV</sequence>
<dbReference type="AlphaFoldDB" id="A0A2A6C6B0"/>
<dbReference type="GO" id="GO:0005112">
    <property type="term" value="F:Notch binding"/>
    <property type="evidence" value="ECO:0000318"/>
    <property type="project" value="GO_Central"/>
</dbReference>
<dbReference type="Proteomes" id="UP000005239">
    <property type="component" value="Unassembled WGS sequence"/>
</dbReference>
<feature type="disulfide bond" evidence="1">
    <location>
        <begin position="178"/>
        <end position="187"/>
    </location>
</feature>
<dbReference type="InterPro" id="IPR000742">
    <property type="entry name" value="EGF"/>
</dbReference>
<dbReference type="PROSITE" id="PS00022">
    <property type="entry name" value="EGF_1"/>
    <property type="match status" value="3"/>
</dbReference>
<accession>A0A2A6C6B0</accession>
<feature type="disulfide bond" evidence="1">
    <location>
        <begin position="556"/>
        <end position="565"/>
    </location>
</feature>
<dbReference type="PANTHER" id="PTHR24044">
    <property type="entry name" value="NOTCH LIGAND FAMILY MEMBER"/>
    <property type="match status" value="1"/>
</dbReference>